<evidence type="ECO:0000256" key="11">
    <source>
        <dbReference type="ARBA" id="ARBA00023170"/>
    </source>
</evidence>
<evidence type="ECO:0000256" key="13">
    <source>
        <dbReference type="ARBA" id="ARBA00023224"/>
    </source>
</evidence>
<dbReference type="OrthoDB" id="9445499at2759"/>
<dbReference type="GeneID" id="117349602"/>
<dbReference type="InterPro" id="IPR000725">
    <property type="entry name" value="Olfact_rcpt"/>
</dbReference>
<evidence type="ECO:0000313" key="17">
    <source>
        <dbReference type="RefSeq" id="XP_033779084.1"/>
    </source>
</evidence>
<feature type="domain" description="G-protein coupled receptors family 1 profile" evidence="15">
    <location>
        <begin position="41"/>
        <end position="290"/>
    </location>
</feature>
<feature type="transmembrane region" description="Helical" evidence="14">
    <location>
        <begin position="25"/>
        <end position="47"/>
    </location>
</feature>
<keyword evidence="11" id="KW-0675">Receptor</keyword>
<evidence type="ECO:0000256" key="12">
    <source>
        <dbReference type="ARBA" id="ARBA00023180"/>
    </source>
</evidence>
<keyword evidence="13" id="KW-0807">Transducer</keyword>
<dbReference type="KEGG" id="gsh:117349602"/>
<accession>A0A6P8P5X1</accession>
<dbReference type="PANTHER" id="PTHR24242:SF359">
    <property type="entry name" value="ODORANT RECEPTOR-RELATED"/>
    <property type="match status" value="1"/>
</dbReference>
<keyword evidence="9 14" id="KW-0472">Membrane</keyword>
<dbReference type="CDD" id="cd13954">
    <property type="entry name" value="7tmA_OR"/>
    <property type="match status" value="1"/>
</dbReference>
<evidence type="ECO:0000256" key="8">
    <source>
        <dbReference type="ARBA" id="ARBA00023040"/>
    </source>
</evidence>
<organism evidence="16 17">
    <name type="scientific">Geotrypetes seraphini</name>
    <name type="common">Gaboon caecilian</name>
    <name type="synonym">Caecilia seraphini</name>
    <dbReference type="NCBI Taxonomy" id="260995"/>
    <lineage>
        <taxon>Eukaryota</taxon>
        <taxon>Metazoa</taxon>
        <taxon>Chordata</taxon>
        <taxon>Craniata</taxon>
        <taxon>Vertebrata</taxon>
        <taxon>Euteleostomi</taxon>
        <taxon>Amphibia</taxon>
        <taxon>Gymnophiona</taxon>
        <taxon>Geotrypetes</taxon>
    </lineage>
</organism>
<proteinExistence type="inferred from homology"/>
<dbReference type="Pfam" id="PF13853">
    <property type="entry name" value="7tm_4"/>
    <property type="match status" value="1"/>
</dbReference>
<feature type="transmembrane region" description="Helical" evidence="14">
    <location>
        <begin position="201"/>
        <end position="226"/>
    </location>
</feature>
<keyword evidence="16" id="KW-1185">Reference proteome</keyword>
<dbReference type="GO" id="GO:0005886">
    <property type="term" value="C:plasma membrane"/>
    <property type="evidence" value="ECO:0007669"/>
    <property type="project" value="UniProtKB-SubCell"/>
</dbReference>
<keyword evidence="5 14" id="KW-0812">Transmembrane</keyword>
<feature type="transmembrane region" description="Helical" evidence="14">
    <location>
        <begin position="272"/>
        <end position="292"/>
    </location>
</feature>
<keyword evidence="3" id="KW-1003">Cell membrane</keyword>
<keyword evidence="12" id="KW-0325">Glycoprotein</keyword>
<evidence type="ECO:0000256" key="4">
    <source>
        <dbReference type="ARBA" id="ARBA00022606"/>
    </source>
</evidence>
<dbReference type="GO" id="GO:0004984">
    <property type="term" value="F:olfactory receptor activity"/>
    <property type="evidence" value="ECO:0007669"/>
    <property type="project" value="InterPro"/>
</dbReference>
<evidence type="ECO:0000256" key="10">
    <source>
        <dbReference type="ARBA" id="ARBA00023157"/>
    </source>
</evidence>
<evidence type="ECO:0000256" key="1">
    <source>
        <dbReference type="ARBA" id="ARBA00004651"/>
    </source>
</evidence>
<dbReference type="FunFam" id="1.10.1220.70:FF:000001">
    <property type="entry name" value="Olfactory receptor"/>
    <property type="match status" value="1"/>
</dbReference>
<dbReference type="InterPro" id="IPR017452">
    <property type="entry name" value="GPCR_Rhodpsn_7TM"/>
</dbReference>
<dbReference type="InterPro" id="IPR050939">
    <property type="entry name" value="Olfactory_GPCR1"/>
</dbReference>
<name>A0A6P8P5X1_GEOSA</name>
<evidence type="ECO:0000256" key="9">
    <source>
        <dbReference type="ARBA" id="ARBA00023136"/>
    </source>
</evidence>
<evidence type="ECO:0000256" key="14">
    <source>
        <dbReference type="SAM" id="Phobius"/>
    </source>
</evidence>
<sequence>MTDAHVSNVTEFLLLGFSNVRELQVLLFVLFLLFYLLTISANILIITVVRAEPCLHKPMYFFISNFSFLEIWYTTVTEPKMLTGLLTGNKAISSISCIAQFYFIFFLGATQHFLLAVMAYDRYLAICNPLRYSTIMTNSICGQLVVGSWLVGCLSISLPAALMSRLIFCGPNMIDHFFCDFSPLLKLSCTDTSLNEVIFSVVAWTVILGCFLVTMVSYICIVITILRIPSSVGRQKAFSTCASHLTVVSIFFGTVMFMYIRPKAKASSHIDKVISVFYSVIIPLLNPMIYSLRNKEMKNALKKVMNRCKSQ</sequence>
<keyword evidence="8" id="KW-0297">G-protein coupled receptor</keyword>
<comment type="subcellular location">
    <subcellularLocation>
        <location evidence="1">Cell membrane</location>
        <topology evidence="1">Multi-pass membrane protein</topology>
    </subcellularLocation>
</comment>
<comment type="similarity">
    <text evidence="2">Belongs to the G-protein coupled receptor 1 family.</text>
</comment>
<keyword evidence="6" id="KW-0552">Olfaction</keyword>
<dbReference type="Gene3D" id="1.20.1070.10">
    <property type="entry name" value="Rhodopsin 7-helix transmembrane proteins"/>
    <property type="match status" value="1"/>
</dbReference>
<evidence type="ECO:0000256" key="7">
    <source>
        <dbReference type="ARBA" id="ARBA00022989"/>
    </source>
</evidence>
<dbReference type="FunFam" id="1.20.1070.10:FF:000001">
    <property type="entry name" value="Olfactory receptor"/>
    <property type="match status" value="1"/>
</dbReference>
<evidence type="ECO:0000256" key="5">
    <source>
        <dbReference type="ARBA" id="ARBA00022692"/>
    </source>
</evidence>
<dbReference type="Proteomes" id="UP000515159">
    <property type="component" value="Chromosome 16"/>
</dbReference>
<keyword evidence="4" id="KW-0716">Sensory transduction</keyword>
<dbReference type="RefSeq" id="XP_033779084.1">
    <property type="nucleotide sequence ID" value="XM_033923193.1"/>
</dbReference>
<evidence type="ECO:0000256" key="3">
    <source>
        <dbReference type="ARBA" id="ARBA00022475"/>
    </source>
</evidence>
<dbReference type="InParanoid" id="A0A6P8P5X1"/>
<gene>
    <name evidence="17" type="primary">LOC117349602</name>
</gene>
<feature type="transmembrane region" description="Helical" evidence="14">
    <location>
        <begin position="91"/>
        <end position="120"/>
    </location>
</feature>
<evidence type="ECO:0000256" key="2">
    <source>
        <dbReference type="ARBA" id="ARBA00010663"/>
    </source>
</evidence>
<feature type="transmembrane region" description="Helical" evidence="14">
    <location>
        <begin position="59"/>
        <end position="76"/>
    </location>
</feature>
<feature type="transmembrane region" description="Helical" evidence="14">
    <location>
        <begin position="238"/>
        <end position="260"/>
    </location>
</feature>
<dbReference type="PROSITE" id="PS50262">
    <property type="entry name" value="G_PROTEIN_RECEP_F1_2"/>
    <property type="match status" value="1"/>
</dbReference>
<evidence type="ECO:0000259" key="15">
    <source>
        <dbReference type="PROSITE" id="PS50262"/>
    </source>
</evidence>
<feature type="transmembrane region" description="Helical" evidence="14">
    <location>
        <begin position="140"/>
        <end position="162"/>
    </location>
</feature>
<dbReference type="PRINTS" id="PR00245">
    <property type="entry name" value="OLFACTORYR"/>
</dbReference>
<keyword evidence="7 14" id="KW-1133">Transmembrane helix</keyword>
<dbReference type="PANTHER" id="PTHR24242">
    <property type="entry name" value="G-PROTEIN COUPLED RECEPTOR"/>
    <property type="match status" value="1"/>
</dbReference>
<reference evidence="17" key="1">
    <citation type="submission" date="2025-08" db="UniProtKB">
        <authorList>
            <consortium name="RefSeq"/>
        </authorList>
    </citation>
    <scope>IDENTIFICATION</scope>
</reference>
<dbReference type="PRINTS" id="PR00237">
    <property type="entry name" value="GPCRRHODOPSN"/>
</dbReference>
<evidence type="ECO:0000256" key="6">
    <source>
        <dbReference type="ARBA" id="ARBA00022725"/>
    </source>
</evidence>
<keyword evidence="10" id="KW-1015">Disulfide bond</keyword>
<dbReference type="SUPFAM" id="SSF81321">
    <property type="entry name" value="Family A G protein-coupled receptor-like"/>
    <property type="match status" value="1"/>
</dbReference>
<dbReference type="GO" id="GO:0004930">
    <property type="term" value="F:G protein-coupled receptor activity"/>
    <property type="evidence" value="ECO:0007669"/>
    <property type="project" value="UniProtKB-KW"/>
</dbReference>
<protein>
    <submittedName>
        <fullName evidence="17">Olfactory receptor 11L1-like</fullName>
    </submittedName>
</protein>
<dbReference type="InterPro" id="IPR000276">
    <property type="entry name" value="GPCR_Rhodpsn"/>
</dbReference>
<dbReference type="AlphaFoldDB" id="A0A6P8P5X1"/>
<evidence type="ECO:0000313" key="16">
    <source>
        <dbReference type="Proteomes" id="UP000515159"/>
    </source>
</evidence>